<dbReference type="RefSeq" id="XP_033685761.1">
    <property type="nucleotide sequence ID" value="XM_033834811.1"/>
</dbReference>
<name>A0A6A6IKP0_9PLEO</name>
<keyword evidence="1" id="KW-0175">Coiled coil</keyword>
<dbReference type="AlphaFoldDB" id="A0A6A6IKP0"/>
<dbReference type="OrthoDB" id="10671161at2759"/>
<dbReference type="EMBL" id="ML987193">
    <property type="protein sequence ID" value="KAF2250757.1"/>
    <property type="molecule type" value="Genomic_DNA"/>
</dbReference>
<feature type="region of interest" description="Disordered" evidence="2">
    <location>
        <begin position="1"/>
        <end position="60"/>
    </location>
</feature>
<reference evidence="3" key="1">
    <citation type="journal article" date="2020" name="Stud. Mycol.">
        <title>101 Dothideomycetes genomes: a test case for predicting lifestyles and emergence of pathogens.</title>
        <authorList>
            <person name="Haridas S."/>
            <person name="Albert R."/>
            <person name="Binder M."/>
            <person name="Bloem J."/>
            <person name="Labutti K."/>
            <person name="Salamov A."/>
            <person name="Andreopoulos B."/>
            <person name="Baker S."/>
            <person name="Barry K."/>
            <person name="Bills G."/>
            <person name="Bluhm B."/>
            <person name="Cannon C."/>
            <person name="Castanera R."/>
            <person name="Culley D."/>
            <person name="Daum C."/>
            <person name="Ezra D."/>
            <person name="Gonzalez J."/>
            <person name="Henrissat B."/>
            <person name="Kuo A."/>
            <person name="Liang C."/>
            <person name="Lipzen A."/>
            <person name="Lutzoni F."/>
            <person name="Magnuson J."/>
            <person name="Mondo S."/>
            <person name="Nolan M."/>
            <person name="Ohm R."/>
            <person name="Pangilinan J."/>
            <person name="Park H.-J."/>
            <person name="Ramirez L."/>
            <person name="Alfaro M."/>
            <person name="Sun H."/>
            <person name="Tritt A."/>
            <person name="Yoshinaga Y."/>
            <person name="Zwiers L.-H."/>
            <person name="Turgeon B."/>
            <person name="Goodwin S."/>
            <person name="Spatafora J."/>
            <person name="Crous P."/>
            <person name="Grigoriev I."/>
        </authorList>
    </citation>
    <scope>NUCLEOTIDE SEQUENCE</scope>
    <source>
        <strain evidence="3">CBS 122368</strain>
    </source>
</reference>
<feature type="coiled-coil region" evidence="1">
    <location>
        <begin position="288"/>
        <end position="372"/>
    </location>
</feature>
<accession>A0A6A6IKP0</accession>
<gene>
    <name evidence="3" type="ORF">BU26DRAFT_591725</name>
</gene>
<dbReference type="GeneID" id="54588141"/>
<feature type="coiled-coil region" evidence="1">
    <location>
        <begin position="72"/>
        <end position="99"/>
    </location>
</feature>
<sequence>MPPRVQFNHRGQTRGRGRGRGRGGKSRGTGTGNDSSDAGSDIPAGWKKTSSSAHPKPTPSWYESLFHKLDGYAMMREENAKYESELASIRERTKAAEAETAHLKKLREEDSLELEHYEKVLKMADEMGGIKNATVVLAEATVQRTKKYAERLDTLLEKFRLYAENDDGRFIDFRIRFVQLKRELVDNLRNVIDGKNGLVTYTDTPESLTKELQKRNELQRTQASLFEFALQEMSQVTHTLGSKMTGGISTKDHIEVLRWQKDIVNKLNLAWKDKESMRLDYDKPDREHEKLSGKSKGFEAEIENLKQELAYERTQNDEARSKVTLLENDNASLRQSQLTANVAATASESAQVNELRVQVEDFRKQLREGAEEKSRQADEISKLKSQLSSASTALDHTSKIHSSLEDRQTKLEVKHNSLLDESDRHKAKVIALTEELLHLKFAANIAQTQAEVAQVNLDN</sequence>
<keyword evidence="4" id="KW-1185">Reference proteome</keyword>
<evidence type="ECO:0000313" key="4">
    <source>
        <dbReference type="Proteomes" id="UP000800094"/>
    </source>
</evidence>
<evidence type="ECO:0000313" key="3">
    <source>
        <dbReference type="EMBL" id="KAF2250757.1"/>
    </source>
</evidence>
<proteinExistence type="predicted"/>
<evidence type="ECO:0000256" key="1">
    <source>
        <dbReference type="SAM" id="Coils"/>
    </source>
</evidence>
<feature type="compositionally biased region" description="Basic residues" evidence="2">
    <location>
        <begin position="11"/>
        <end position="25"/>
    </location>
</feature>
<organism evidence="3 4">
    <name type="scientific">Trematosphaeria pertusa</name>
    <dbReference type="NCBI Taxonomy" id="390896"/>
    <lineage>
        <taxon>Eukaryota</taxon>
        <taxon>Fungi</taxon>
        <taxon>Dikarya</taxon>
        <taxon>Ascomycota</taxon>
        <taxon>Pezizomycotina</taxon>
        <taxon>Dothideomycetes</taxon>
        <taxon>Pleosporomycetidae</taxon>
        <taxon>Pleosporales</taxon>
        <taxon>Massarineae</taxon>
        <taxon>Trematosphaeriaceae</taxon>
        <taxon>Trematosphaeria</taxon>
    </lineage>
</organism>
<protein>
    <submittedName>
        <fullName evidence="3">Uncharacterized protein</fullName>
    </submittedName>
</protein>
<evidence type="ECO:0000256" key="2">
    <source>
        <dbReference type="SAM" id="MobiDB-lite"/>
    </source>
</evidence>
<dbReference type="Proteomes" id="UP000800094">
    <property type="component" value="Unassembled WGS sequence"/>
</dbReference>